<feature type="transmembrane region" description="Helical" evidence="6">
    <location>
        <begin position="81"/>
        <end position="106"/>
    </location>
</feature>
<feature type="transmembrane region" description="Helical" evidence="6">
    <location>
        <begin position="161"/>
        <end position="180"/>
    </location>
</feature>
<evidence type="ECO:0000256" key="6">
    <source>
        <dbReference type="RuleBase" id="RU004379"/>
    </source>
</evidence>
<dbReference type="EMBL" id="GG738861">
    <property type="protein sequence ID" value="EFC45786.1"/>
    <property type="molecule type" value="Genomic_DNA"/>
</dbReference>
<keyword evidence="8" id="KW-1185">Reference proteome</keyword>
<evidence type="ECO:0000313" key="8">
    <source>
        <dbReference type="Proteomes" id="UP000006671"/>
    </source>
</evidence>
<accession>D2VBF0</accession>
<keyword evidence="4 6" id="KW-1133">Transmembrane helix</keyword>
<keyword evidence="5 6" id="KW-0472">Membrane</keyword>
<proteinExistence type="inferred from homology"/>
<evidence type="ECO:0000256" key="3">
    <source>
        <dbReference type="ARBA" id="ARBA00022692"/>
    </source>
</evidence>
<name>D2VBF0_NAEGR</name>
<sequence length="233" mass="26229">METANLFQTLTNFAPLSREVKQHLTDVYTILAGLVAVAAFGCWFQINYDISASFAGIMIPVFALLLTFSQPQFGVSVFKQYYRLGLLVTLGLMQGIATGPVVNYALDLNETVVLQAFVLTCVIFGCFTVAAMMNERRDYLYLSGFISSLSLILLFNSLFRFSFNLTLYGGLILFVLYILYDTQMIIRKVELVGAKNSDAISHSLELFIDFAQLFIRILVLLSDKEENKKKKKN</sequence>
<evidence type="ECO:0000256" key="1">
    <source>
        <dbReference type="ARBA" id="ARBA00004141"/>
    </source>
</evidence>
<evidence type="ECO:0000256" key="4">
    <source>
        <dbReference type="ARBA" id="ARBA00022989"/>
    </source>
</evidence>
<dbReference type="eggNOG" id="KOG1629">
    <property type="taxonomic scope" value="Eukaryota"/>
</dbReference>
<feature type="transmembrane region" description="Helical" evidence="6">
    <location>
        <begin position="52"/>
        <end position="69"/>
    </location>
</feature>
<dbReference type="OMA" id="SRDFIMH"/>
<dbReference type="KEGG" id="ngr:NAEGRDRAFT_79306"/>
<comment type="similarity">
    <text evidence="2 6">Belongs to the BI1 family.</text>
</comment>
<dbReference type="Proteomes" id="UP000006671">
    <property type="component" value="Unassembled WGS sequence"/>
</dbReference>
<reference evidence="7 8" key="1">
    <citation type="journal article" date="2010" name="Cell">
        <title>The genome of Naegleria gruberi illuminates early eukaryotic versatility.</title>
        <authorList>
            <person name="Fritz-Laylin L.K."/>
            <person name="Prochnik S.E."/>
            <person name="Ginger M.L."/>
            <person name="Dacks J.B."/>
            <person name="Carpenter M.L."/>
            <person name="Field M.C."/>
            <person name="Kuo A."/>
            <person name="Paredez A."/>
            <person name="Chapman J."/>
            <person name="Pham J."/>
            <person name="Shu S."/>
            <person name="Neupane R."/>
            <person name="Cipriano M."/>
            <person name="Mancuso J."/>
            <person name="Tu H."/>
            <person name="Salamov A."/>
            <person name="Lindquist E."/>
            <person name="Shapiro H."/>
            <person name="Lucas S."/>
            <person name="Grigoriev I.V."/>
            <person name="Cande W.Z."/>
            <person name="Fulton C."/>
            <person name="Rokhsar D.S."/>
            <person name="Dawson S.C."/>
        </authorList>
    </citation>
    <scope>NUCLEOTIDE SEQUENCE [LARGE SCALE GENOMIC DNA]</scope>
    <source>
        <strain evidence="7 8">NEG-M</strain>
    </source>
</reference>
<dbReference type="InParanoid" id="D2VBF0"/>
<gene>
    <name evidence="7" type="ORF">NAEGRDRAFT_79306</name>
</gene>
<evidence type="ECO:0000256" key="5">
    <source>
        <dbReference type="ARBA" id="ARBA00023136"/>
    </source>
</evidence>
<dbReference type="RefSeq" id="XP_002678530.1">
    <property type="nucleotide sequence ID" value="XM_002678484.1"/>
</dbReference>
<evidence type="ECO:0000256" key="2">
    <source>
        <dbReference type="ARBA" id="ARBA00010350"/>
    </source>
</evidence>
<dbReference type="Pfam" id="PF01027">
    <property type="entry name" value="Bax1-I"/>
    <property type="match status" value="1"/>
</dbReference>
<feature type="transmembrane region" description="Helical" evidence="6">
    <location>
        <begin position="27"/>
        <end position="46"/>
    </location>
</feature>
<dbReference type="GO" id="GO:0016020">
    <property type="term" value="C:membrane"/>
    <property type="evidence" value="ECO:0007669"/>
    <property type="project" value="UniProtKB-SubCell"/>
</dbReference>
<dbReference type="GeneID" id="8850508"/>
<evidence type="ECO:0000313" key="7">
    <source>
        <dbReference type="EMBL" id="EFC45786.1"/>
    </source>
</evidence>
<dbReference type="PANTHER" id="PTHR23291:SF32">
    <property type="entry name" value="BAX INHIBITOR 1"/>
    <property type="match status" value="1"/>
</dbReference>
<dbReference type="VEuPathDB" id="AmoebaDB:NAEGRDRAFT_79306"/>
<feature type="transmembrane region" description="Helical" evidence="6">
    <location>
        <begin position="139"/>
        <end position="155"/>
    </location>
</feature>
<comment type="subcellular location">
    <subcellularLocation>
        <location evidence="1">Membrane</location>
        <topology evidence="1">Multi-pass membrane protein</topology>
    </subcellularLocation>
</comment>
<keyword evidence="3 6" id="KW-0812">Transmembrane</keyword>
<dbReference type="PANTHER" id="PTHR23291">
    <property type="entry name" value="BAX INHIBITOR-RELATED"/>
    <property type="match status" value="1"/>
</dbReference>
<feature type="transmembrane region" description="Helical" evidence="6">
    <location>
        <begin position="112"/>
        <end position="132"/>
    </location>
</feature>
<dbReference type="InterPro" id="IPR006214">
    <property type="entry name" value="Bax_inhibitor_1-related"/>
</dbReference>
<protein>
    <submittedName>
        <fullName evidence="7">Bax inhibitor protein</fullName>
    </submittedName>
</protein>
<dbReference type="FunCoup" id="D2VBF0">
    <property type="interactions" value="126"/>
</dbReference>
<dbReference type="OrthoDB" id="1277691at2759"/>
<dbReference type="AlphaFoldDB" id="D2VBF0"/>
<dbReference type="STRING" id="5762.D2VBF0"/>
<organism evidence="8">
    <name type="scientific">Naegleria gruberi</name>
    <name type="common">Amoeba</name>
    <dbReference type="NCBI Taxonomy" id="5762"/>
    <lineage>
        <taxon>Eukaryota</taxon>
        <taxon>Discoba</taxon>
        <taxon>Heterolobosea</taxon>
        <taxon>Tetramitia</taxon>
        <taxon>Eutetramitia</taxon>
        <taxon>Vahlkampfiidae</taxon>
        <taxon>Naegleria</taxon>
    </lineage>
</organism>